<keyword evidence="4" id="KW-1185">Reference proteome</keyword>
<dbReference type="EMBL" id="JWZT01000833">
    <property type="protein sequence ID" value="KII73437.1"/>
    <property type="molecule type" value="Genomic_DNA"/>
</dbReference>
<evidence type="ECO:0000313" key="2">
    <source>
        <dbReference type="EMBL" id="KII62028.1"/>
    </source>
</evidence>
<dbReference type="AlphaFoldDB" id="A0A0C2NHD3"/>
<evidence type="ECO:0000313" key="3">
    <source>
        <dbReference type="EMBL" id="KII73437.1"/>
    </source>
</evidence>
<protein>
    <submittedName>
        <fullName evidence="3">Uncharacterized protein</fullName>
    </submittedName>
</protein>
<evidence type="ECO:0000256" key="1">
    <source>
        <dbReference type="SAM" id="MobiDB-lite"/>
    </source>
</evidence>
<organism evidence="3 4">
    <name type="scientific">Thelohanellus kitauei</name>
    <name type="common">Myxosporean</name>
    <dbReference type="NCBI Taxonomy" id="669202"/>
    <lineage>
        <taxon>Eukaryota</taxon>
        <taxon>Metazoa</taxon>
        <taxon>Cnidaria</taxon>
        <taxon>Myxozoa</taxon>
        <taxon>Myxosporea</taxon>
        <taxon>Bivalvulida</taxon>
        <taxon>Platysporina</taxon>
        <taxon>Myxobolidae</taxon>
        <taxon>Thelohanellus</taxon>
    </lineage>
</organism>
<proteinExistence type="predicted"/>
<accession>A0A0C2NHD3</accession>
<feature type="compositionally biased region" description="Basic and acidic residues" evidence="1">
    <location>
        <begin position="1"/>
        <end position="15"/>
    </location>
</feature>
<comment type="caution">
    <text evidence="3">The sequence shown here is derived from an EMBL/GenBank/DDBJ whole genome shotgun (WGS) entry which is preliminary data.</text>
</comment>
<reference evidence="3 4" key="1">
    <citation type="journal article" date="2014" name="Genome Biol. Evol.">
        <title>The genome of the myxosporean Thelohanellus kitauei shows adaptations to nutrient acquisition within its fish host.</title>
        <authorList>
            <person name="Yang Y."/>
            <person name="Xiong J."/>
            <person name="Zhou Z."/>
            <person name="Huo F."/>
            <person name="Miao W."/>
            <person name="Ran C."/>
            <person name="Liu Y."/>
            <person name="Zhang J."/>
            <person name="Feng J."/>
            <person name="Wang M."/>
            <person name="Wang M."/>
            <person name="Wang L."/>
            <person name="Yao B."/>
        </authorList>
    </citation>
    <scope>NUCLEOTIDE SEQUENCE [LARGE SCALE GENOMIC DNA]</scope>
    <source>
        <strain evidence="3">Wuqing</strain>
    </source>
</reference>
<evidence type="ECO:0000313" key="4">
    <source>
        <dbReference type="Proteomes" id="UP000031668"/>
    </source>
</evidence>
<feature type="region of interest" description="Disordered" evidence="1">
    <location>
        <begin position="1"/>
        <end position="33"/>
    </location>
</feature>
<gene>
    <name evidence="2" type="ORF">RF11_09380</name>
    <name evidence="3" type="ORF">RF11_09427</name>
</gene>
<feature type="compositionally biased region" description="Polar residues" evidence="1">
    <location>
        <begin position="142"/>
        <end position="164"/>
    </location>
</feature>
<dbReference type="EMBL" id="JWZT01005140">
    <property type="protein sequence ID" value="KII62028.1"/>
    <property type="molecule type" value="Genomic_DNA"/>
</dbReference>
<sequence>MDDMDPKRVPRKRDMNQINRSKSFNLNPPRICDTKNKPQTIFRDGSPQPCQRHQDRQVYLNERSLIRQQKAQTYPNLSDECNRYDIGGRSEVINLMRGHYNSTVIHKLHQPKFSTLYEELTTNYSKYKHLDDQKRGRKISKRQLTTGPSSIPHKLSTTEGGTSSRVVRFPLSDQQLEALEHEYSKY</sequence>
<dbReference type="Proteomes" id="UP000031668">
    <property type="component" value="Unassembled WGS sequence"/>
</dbReference>
<feature type="region of interest" description="Disordered" evidence="1">
    <location>
        <begin position="131"/>
        <end position="164"/>
    </location>
</feature>
<feature type="compositionally biased region" description="Polar residues" evidence="1">
    <location>
        <begin position="16"/>
        <end position="26"/>
    </location>
</feature>
<name>A0A0C2NHD3_THEKT</name>